<organism evidence="5">
    <name type="scientific">Pseudidiomarina aestuarii</name>
    <dbReference type="NCBI Taxonomy" id="624146"/>
    <lineage>
        <taxon>Bacteria</taxon>
        <taxon>Pseudomonadati</taxon>
        <taxon>Pseudomonadota</taxon>
        <taxon>Gammaproteobacteria</taxon>
        <taxon>Alteromonadales</taxon>
        <taxon>Idiomarinaceae</taxon>
        <taxon>Pseudidiomarina</taxon>
    </lineage>
</organism>
<feature type="non-terminal residue" evidence="5">
    <location>
        <position position="52"/>
    </location>
</feature>
<dbReference type="SUPFAM" id="SSF52540">
    <property type="entry name" value="P-loop containing nucleoside triphosphate hydrolases"/>
    <property type="match status" value="1"/>
</dbReference>
<proteinExistence type="predicted"/>
<feature type="domain" description="ABC transporter" evidence="4">
    <location>
        <begin position="19"/>
        <end position="52"/>
    </location>
</feature>
<dbReference type="GO" id="GO:0005886">
    <property type="term" value="C:plasma membrane"/>
    <property type="evidence" value="ECO:0007669"/>
    <property type="project" value="TreeGrafter"/>
</dbReference>
<comment type="caution">
    <text evidence="5">The sequence shown here is derived from an EMBL/GenBank/DDBJ whole genome shotgun (WGS) entry which is preliminary data.</text>
</comment>
<gene>
    <name evidence="5" type="ORF">C9940_06065</name>
</gene>
<keyword evidence="1" id="KW-0813">Transport</keyword>
<dbReference type="Pfam" id="PF00005">
    <property type="entry name" value="ABC_tran"/>
    <property type="match status" value="1"/>
</dbReference>
<sequence length="52" mass="5468">MSQLSARSLAKQFGDRLVVKNISLEVNSGEIVGLLGPNGAGKTTSFYMIVGL</sequence>
<evidence type="ECO:0000256" key="1">
    <source>
        <dbReference type="ARBA" id="ARBA00022448"/>
    </source>
</evidence>
<keyword evidence="2" id="KW-0547">Nucleotide-binding</keyword>
<dbReference type="InterPro" id="IPR027417">
    <property type="entry name" value="P-loop_NTPase"/>
</dbReference>
<evidence type="ECO:0000259" key="4">
    <source>
        <dbReference type="Pfam" id="PF00005"/>
    </source>
</evidence>
<evidence type="ECO:0000313" key="5">
    <source>
        <dbReference type="EMBL" id="PTB84611.1"/>
    </source>
</evidence>
<evidence type="ECO:0000256" key="2">
    <source>
        <dbReference type="ARBA" id="ARBA00022741"/>
    </source>
</evidence>
<dbReference type="PANTHER" id="PTHR45772">
    <property type="entry name" value="CONSERVED COMPONENT OF ABC TRANSPORTER FOR NATURAL AMINO ACIDS-RELATED"/>
    <property type="match status" value="1"/>
</dbReference>
<dbReference type="InterPro" id="IPR003439">
    <property type="entry name" value="ABC_transporter-like_ATP-bd"/>
</dbReference>
<evidence type="ECO:0000256" key="3">
    <source>
        <dbReference type="ARBA" id="ARBA00022840"/>
    </source>
</evidence>
<dbReference type="PANTHER" id="PTHR45772:SF10">
    <property type="entry name" value="LIPOPOLYSACCHARIDE EXPORT SYSTEM ATP-BINDING PROTEIN LPTB"/>
    <property type="match status" value="1"/>
</dbReference>
<keyword evidence="3 5" id="KW-0067">ATP-binding</keyword>
<name>A0A2T4CSR4_9GAMM</name>
<dbReference type="Gene3D" id="3.40.50.300">
    <property type="entry name" value="P-loop containing nucleotide triphosphate hydrolases"/>
    <property type="match status" value="1"/>
</dbReference>
<dbReference type="AlphaFoldDB" id="A0A2T4CSR4"/>
<dbReference type="GO" id="GO:0016887">
    <property type="term" value="F:ATP hydrolysis activity"/>
    <property type="evidence" value="ECO:0007669"/>
    <property type="project" value="InterPro"/>
</dbReference>
<accession>A0A2T4CSR4</accession>
<dbReference type="InterPro" id="IPR051120">
    <property type="entry name" value="ABC_AA/LPS_Transport"/>
</dbReference>
<protein>
    <submittedName>
        <fullName evidence="5">Lipopolysaccharide ABC transporter ATP-binding protein</fullName>
    </submittedName>
</protein>
<dbReference type="GO" id="GO:0005524">
    <property type="term" value="F:ATP binding"/>
    <property type="evidence" value="ECO:0007669"/>
    <property type="project" value="UniProtKB-KW"/>
</dbReference>
<dbReference type="EMBL" id="PYVN01000193">
    <property type="protein sequence ID" value="PTB84611.1"/>
    <property type="molecule type" value="Genomic_DNA"/>
</dbReference>
<reference evidence="5" key="1">
    <citation type="submission" date="2018-03" db="EMBL/GenBank/DDBJ databases">
        <title>Cross-interface Injection: A General Nanoliter Liquid Handling Method Applied to Single Cells Genome Amplification Automated Nanoliter Liquid Handling Applied to Single Cell Multiple Displacement Amplification.</title>
        <authorList>
            <person name="Yun J."/>
            <person name="Xu P."/>
            <person name="Xu J."/>
            <person name="Dai X."/>
            <person name="Wang Y."/>
            <person name="Zheng X."/>
            <person name="Cao C."/>
            <person name="Yi Q."/>
            <person name="Zhu Y."/>
            <person name="Wang L."/>
            <person name="Dong Z."/>
            <person name="Huang Y."/>
            <person name="Huang L."/>
            <person name="Du W."/>
        </authorList>
    </citation>
    <scope>NUCLEOTIDE SEQUENCE [LARGE SCALE GENOMIC DNA]</scope>
    <source>
        <strain evidence="5">Z-D3-2</strain>
    </source>
</reference>